<feature type="non-terminal residue" evidence="1">
    <location>
        <position position="1"/>
    </location>
</feature>
<accession>A0A9X2P1C1</accession>
<gene>
    <name evidence="1" type="ORF">M1B78_18205</name>
</gene>
<sequence length="94" mass="10932">NNKAWAWESPGFAHKKRLCQHFDTTSLLEENNKSVSTLFSGYLPAIWYSSMITRGEGYLYSASGKGKYFAPPQFVKRTLVNRYFIKKKIRIDDM</sequence>
<dbReference type="Proteomes" id="UP001143810">
    <property type="component" value="Unassembled WGS sequence"/>
</dbReference>
<dbReference type="EMBL" id="JAMZEE010000089">
    <property type="protein sequence ID" value="MCR6510020.1"/>
    <property type="molecule type" value="Genomic_DNA"/>
</dbReference>
<reference evidence="1" key="1">
    <citation type="journal article" date="2022" name="Arch. Microbiol.">
        <title>Bacteroides muris sp. nov. isolated from the cecum of wild-derived house mice.</title>
        <authorList>
            <person name="Fokt H."/>
            <person name="Unni R."/>
            <person name="Repnik U."/>
            <person name="Schmitz R.A."/>
            <person name="Bramkamp M."/>
            <person name="Baines J.F."/>
            <person name="Unterweger D."/>
        </authorList>
    </citation>
    <scope>NUCLEOTIDE SEQUENCE</scope>
    <source>
        <strain evidence="1">KH569_7</strain>
    </source>
</reference>
<reference evidence="1" key="2">
    <citation type="submission" date="2022-04" db="EMBL/GenBank/DDBJ databases">
        <authorList>
            <person name="Fokt H."/>
            <person name="Baines J."/>
        </authorList>
    </citation>
    <scope>NUCLEOTIDE SEQUENCE</scope>
    <source>
        <strain evidence="1">KH569_7</strain>
    </source>
</reference>
<organism evidence="1 2">
    <name type="scientific">Bacteroides muris</name>
    <name type="common">ex Fokt et al. 2023</name>
    <dbReference type="NCBI Taxonomy" id="2937417"/>
    <lineage>
        <taxon>Bacteria</taxon>
        <taxon>Pseudomonadati</taxon>
        <taxon>Bacteroidota</taxon>
        <taxon>Bacteroidia</taxon>
        <taxon>Bacteroidales</taxon>
        <taxon>Bacteroidaceae</taxon>
        <taxon>Bacteroides</taxon>
    </lineage>
</organism>
<comment type="caution">
    <text evidence="1">The sequence shown here is derived from an EMBL/GenBank/DDBJ whole genome shotgun (WGS) entry which is preliminary data.</text>
</comment>
<proteinExistence type="predicted"/>
<dbReference type="RefSeq" id="WP_257941474.1">
    <property type="nucleotide sequence ID" value="NZ_JAMZEE010000089.1"/>
</dbReference>
<evidence type="ECO:0000313" key="1">
    <source>
        <dbReference type="EMBL" id="MCR6510020.1"/>
    </source>
</evidence>
<evidence type="ECO:0000313" key="2">
    <source>
        <dbReference type="Proteomes" id="UP001143810"/>
    </source>
</evidence>
<dbReference type="AlphaFoldDB" id="A0A9X2P1C1"/>
<protein>
    <submittedName>
        <fullName evidence="1">Uncharacterized protein</fullName>
    </submittedName>
</protein>
<name>A0A9X2P1C1_9BACE</name>